<dbReference type="CDD" id="cd07361">
    <property type="entry name" value="MEMO_like"/>
    <property type="match status" value="1"/>
</dbReference>
<dbReference type="Gene3D" id="3.40.830.10">
    <property type="entry name" value="LigB-like"/>
    <property type="match status" value="1"/>
</dbReference>
<dbReference type="Pfam" id="PF01875">
    <property type="entry name" value="Memo"/>
    <property type="match status" value="1"/>
</dbReference>
<evidence type="ECO:0000256" key="1">
    <source>
        <dbReference type="ARBA" id="ARBA00006315"/>
    </source>
</evidence>
<organism evidence="2 3">
    <name type="scientific">Thermogemmata fonticola</name>
    <dbReference type="NCBI Taxonomy" id="2755323"/>
    <lineage>
        <taxon>Bacteria</taxon>
        <taxon>Pseudomonadati</taxon>
        <taxon>Planctomycetota</taxon>
        <taxon>Planctomycetia</taxon>
        <taxon>Gemmatales</taxon>
        <taxon>Gemmataceae</taxon>
        <taxon>Thermogemmata</taxon>
    </lineage>
</organism>
<dbReference type="InterPro" id="IPR002737">
    <property type="entry name" value="MEMO1_fam"/>
</dbReference>
<comment type="caution">
    <text evidence="2">The sequence shown here is derived from an EMBL/GenBank/DDBJ whole genome shotgun (WGS) entry which is preliminary data.</text>
</comment>
<keyword evidence="3" id="KW-1185">Reference proteome</keyword>
<comment type="similarity">
    <text evidence="1">Belongs to the MEMO1 family.</text>
</comment>
<dbReference type="PANTHER" id="PTHR11060">
    <property type="entry name" value="PROTEIN MEMO1"/>
    <property type="match status" value="1"/>
</dbReference>
<dbReference type="EMBL" id="JACEFB010000002">
    <property type="protein sequence ID" value="MBA2225547.1"/>
    <property type="molecule type" value="Genomic_DNA"/>
</dbReference>
<dbReference type="PANTHER" id="PTHR11060:SF0">
    <property type="entry name" value="PROTEIN MEMO1"/>
    <property type="match status" value="1"/>
</dbReference>
<protein>
    <submittedName>
        <fullName evidence="2">AmmeMemoRadiSam system protein B</fullName>
    </submittedName>
</protein>
<evidence type="ECO:0000313" key="2">
    <source>
        <dbReference type="EMBL" id="MBA2225547.1"/>
    </source>
</evidence>
<reference evidence="2 3" key="1">
    <citation type="submission" date="2020-07" db="EMBL/GenBank/DDBJ databases">
        <title>Thermogemmata thermophila gen. nov., sp. nov., a novel moderate thermophilic planctomycete from a Kamchatka hot spring.</title>
        <authorList>
            <person name="Elcheninov A.G."/>
            <person name="Podosokorskaya O.A."/>
            <person name="Kovaleva O.L."/>
            <person name="Novikov A."/>
            <person name="Bonch-Osmolovskaya E.A."/>
            <person name="Toshchakov S.V."/>
            <person name="Kublanov I.V."/>
        </authorList>
    </citation>
    <scope>NUCLEOTIDE SEQUENCE [LARGE SCALE GENOMIC DNA]</scope>
    <source>
        <strain evidence="2 3">2918</strain>
    </source>
</reference>
<evidence type="ECO:0000313" key="3">
    <source>
        <dbReference type="Proteomes" id="UP000542342"/>
    </source>
</evidence>
<accession>A0A7V9AB99</accession>
<sequence>MAAVESSTGERPKLRAGLAAQPHRYGEFVLFDPLRIGKPVVLSAAALAAVDRFDGRRSPYEIAFQLNVEFPQIRVDGEAIAMLAKALDEALLLDSPRFWNQVRGPIRKPICIGTYEAEPEPLREQLTELFVADGGPGLPREEKASSSSRLRAVLVPHMDYTRGNITYGHGFKELFERTDASVFVIIGTSHYSPARFSLTEQHFETPLGVVETDRDYVQRIAEAYGDGVFADPLAHAPEHSIELEVVLLQFLLGQRRPFKIVPLLVGSMQDCVEEQADPSAKEDIDRMVKVLRQVEEQSKEPVCYVISGDLAHIGPKFDDPRPVDAPWLADSRQKDQAVLQALETADSRRFFQTIAAEGNARRICGLSPTWLTLQVAQPARGQTLHYQQYVHPEGYESVSFAAAAFFG</sequence>
<name>A0A7V9AB99_9BACT</name>
<dbReference type="NCBIfam" id="TIGR04336">
    <property type="entry name" value="AmmeMemoSam_B"/>
    <property type="match status" value="1"/>
</dbReference>
<dbReference type="Proteomes" id="UP000542342">
    <property type="component" value="Unassembled WGS sequence"/>
</dbReference>
<gene>
    <name evidence="2" type="primary">amrB</name>
    <name evidence="2" type="ORF">H0921_05145</name>
</gene>
<dbReference type="RefSeq" id="WP_194536963.1">
    <property type="nucleotide sequence ID" value="NZ_JACEFB010000002.1"/>
</dbReference>
<proteinExistence type="inferred from homology"/>
<dbReference type="AlphaFoldDB" id="A0A7V9AB99"/>